<protein>
    <submittedName>
        <fullName evidence="1">Uncharacterized protein</fullName>
    </submittedName>
</protein>
<name>A0A6A0AJG6_HAELA</name>
<proteinExistence type="predicted"/>
<feature type="non-terminal residue" evidence="1">
    <location>
        <position position="178"/>
    </location>
</feature>
<gene>
    <name evidence="1" type="ORF">HaLaN_32194</name>
</gene>
<organism evidence="1 2">
    <name type="scientific">Haematococcus lacustris</name>
    <name type="common">Green alga</name>
    <name type="synonym">Haematococcus pluvialis</name>
    <dbReference type="NCBI Taxonomy" id="44745"/>
    <lineage>
        <taxon>Eukaryota</taxon>
        <taxon>Viridiplantae</taxon>
        <taxon>Chlorophyta</taxon>
        <taxon>core chlorophytes</taxon>
        <taxon>Chlorophyceae</taxon>
        <taxon>CS clade</taxon>
        <taxon>Chlamydomonadales</taxon>
        <taxon>Haematococcaceae</taxon>
        <taxon>Haematococcus</taxon>
    </lineage>
</organism>
<reference evidence="1 2" key="1">
    <citation type="submission" date="2020-02" db="EMBL/GenBank/DDBJ databases">
        <title>Draft genome sequence of Haematococcus lacustris strain NIES-144.</title>
        <authorList>
            <person name="Morimoto D."/>
            <person name="Nakagawa S."/>
            <person name="Yoshida T."/>
            <person name="Sawayama S."/>
        </authorList>
    </citation>
    <scope>NUCLEOTIDE SEQUENCE [LARGE SCALE GENOMIC DNA]</scope>
    <source>
        <strain evidence="1 2">NIES-144</strain>
    </source>
</reference>
<sequence>ADVSAKAHGGVPAEWKAARAARAQAWFTAASDEKHLDALQRVTSQEQQAHQAAARASAVAAAIHAHDEHHNANRLRVHAAIAAVHAGVSASSAPPEHVLRWPRHTPLRPIVVVPAALVACPTPTGLVHPQAHAEVEATSHTSHRPPALGWPRLTQPGCAGADLVWWEGLHSLDSIPLA</sequence>
<keyword evidence="2" id="KW-1185">Reference proteome</keyword>
<evidence type="ECO:0000313" key="2">
    <source>
        <dbReference type="Proteomes" id="UP000485058"/>
    </source>
</evidence>
<evidence type="ECO:0000313" key="1">
    <source>
        <dbReference type="EMBL" id="GFH32902.1"/>
    </source>
</evidence>
<comment type="caution">
    <text evidence="1">The sequence shown here is derived from an EMBL/GenBank/DDBJ whole genome shotgun (WGS) entry which is preliminary data.</text>
</comment>
<dbReference type="EMBL" id="BLLF01007327">
    <property type="protein sequence ID" value="GFH32902.1"/>
    <property type="molecule type" value="Genomic_DNA"/>
</dbReference>
<accession>A0A6A0AJG6</accession>
<dbReference type="AlphaFoldDB" id="A0A6A0AJG6"/>
<feature type="non-terminal residue" evidence="1">
    <location>
        <position position="1"/>
    </location>
</feature>
<dbReference type="Proteomes" id="UP000485058">
    <property type="component" value="Unassembled WGS sequence"/>
</dbReference>